<evidence type="ECO:0000256" key="3">
    <source>
        <dbReference type="ARBA" id="ARBA00022840"/>
    </source>
</evidence>
<dbReference type="GO" id="GO:0005524">
    <property type="term" value="F:ATP binding"/>
    <property type="evidence" value="ECO:0007669"/>
    <property type="project" value="UniProtKB-KW"/>
</dbReference>
<dbReference type="EMBL" id="LEKV01004932">
    <property type="protein sequence ID" value="KVH91518.1"/>
    <property type="molecule type" value="Genomic_DNA"/>
</dbReference>
<keyword evidence="2" id="KW-0547">Nucleotide-binding</keyword>
<dbReference type="GO" id="GO:0140662">
    <property type="term" value="F:ATP-dependent protein folding chaperone"/>
    <property type="evidence" value="ECO:0007669"/>
    <property type="project" value="InterPro"/>
</dbReference>
<proteinExistence type="inferred from homology"/>
<reference evidence="4 5" key="1">
    <citation type="journal article" date="2016" name="Sci. Rep.">
        <title>The genome sequence of the outbreeding globe artichoke constructed de novo incorporating a phase-aware low-pass sequencing strategy of F1 progeny.</title>
        <authorList>
            <person name="Scaglione D."/>
            <person name="Reyes-Chin-Wo S."/>
            <person name="Acquadro A."/>
            <person name="Froenicke L."/>
            <person name="Portis E."/>
            <person name="Beitel C."/>
            <person name="Tirone M."/>
            <person name="Mauro R."/>
            <person name="Lo Monaco A."/>
            <person name="Mauromicale G."/>
            <person name="Faccioli P."/>
            <person name="Cattivelli L."/>
            <person name="Rieseberg L."/>
            <person name="Michelmore R."/>
            <person name="Lanteri S."/>
        </authorList>
    </citation>
    <scope>NUCLEOTIDE SEQUENCE [LARGE SCALE GENOMIC DNA]</scope>
    <source>
        <strain evidence="4">2C</strain>
    </source>
</reference>
<keyword evidence="5" id="KW-1185">Reference proteome</keyword>
<evidence type="ECO:0000313" key="4">
    <source>
        <dbReference type="EMBL" id="KVH91518.1"/>
    </source>
</evidence>
<dbReference type="Pfam" id="PF00012">
    <property type="entry name" value="HSP70"/>
    <property type="match status" value="2"/>
</dbReference>
<dbReference type="Gramene" id="KVH91518">
    <property type="protein sequence ID" value="KVH91518"/>
    <property type="gene ID" value="Ccrd_006458"/>
</dbReference>
<dbReference type="STRING" id="59895.A0A103XIT7"/>
<dbReference type="Gene3D" id="3.30.420.40">
    <property type="match status" value="1"/>
</dbReference>
<evidence type="ECO:0000313" key="5">
    <source>
        <dbReference type="Proteomes" id="UP000243975"/>
    </source>
</evidence>
<organism evidence="4 5">
    <name type="scientific">Cynara cardunculus var. scolymus</name>
    <name type="common">Globe artichoke</name>
    <name type="synonym">Cynara scolymus</name>
    <dbReference type="NCBI Taxonomy" id="59895"/>
    <lineage>
        <taxon>Eukaryota</taxon>
        <taxon>Viridiplantae</taxon>
        <taxon>Streptophyta</taxon>
        <taxon>Embryophyta</taxon>
        <taxon>Tracheophyta</taxon>
        <taxon>Spermatophyta</taxon>
        <taxon>Magnoliopsida</taxon>
        <taxon>eudicotyledons</taxon>
        <taxon>Gunneridae</taxon>
        <taxon>Pentapetalae</taxon>
        <taxon>asterids</taxon>
        <taxon>campanulids</taxon>
        <taxon>Asterales</taxon>
        <taxon>Asteraceae</taxon>
        <taxon>Carduoideae</taxon>
        <taxon>Cardueae</taxon>
        <taxon>Carduinae</taxon>
        <taxon>Cynara</taxon>
    </lineage>
</organism>
<name>A0A103XIT7_CYNCS</name>
<keyword evidence="4" id="KW-0346">Stress response</keyword>
<dbReference type="SUPFAM" id="SSF100920">
    <property type="entry name" value="Heat shock protein 70kD (HSP70), peptide-binding domain"/>
    <property type="match status" value="1"/>
</dbReference>
<dbReference type="FunFam" id="3.30.420.40:FF:000545">
    <property type="entry name" value="Endoplasmic reticulum chaperone BiP"/>
    <property type="match status" value="1"/>
</dbReference>
<dbReference type="SUPFAM" id="SSF53067">
    <property type="entry name" value="Actin-like ATPase domain"/>
    <property type="match status" value="1"/>
</dbReference>
<dbReference type="Gene3D" id="2.60.34.10">
    <property type="entry name" value="Substrate Binding Domain Of DNAk, Chain A, domain 1"/>
    <property type="match status" value="1"/>
</dbReference>
<comment type="similarity">
    <text evidence="1">Belongs to the heat shock protein 70 family.</text>
</comment>
<dbReference type="Proteomes" id="UP000243975">
    <property type="component" value="Unassembled WGS sequence"/>
</dbReference>
<accession>A0A103XIT7</accession>
<dbReference type="InterPro" id="IPR029047">
    <property type="entry name" value="HSP70_peptide-bd_sf"/>
</dbReference>
<keyword evidence="3" id="KW-0067">ATP-binding</keyword>
<dbReference type="InterPro" id="IPR013126">
    <property type="entry name" value="Hsp_70_fam"/>
</dbReference>
<dbReference type="InterPro" id="IPR043129">
    <property type="entry name" value="ATPase_NBD"/>
</dbReference>
<sequence length="283" mass="30982">MILMKMKGVAQTFPGSTVEKVVITVPAYFNDSQRQSTKDAAKIAGLEVLRMINEPTSAAFAYALDKRASTDGKSLCRRIIPDEAVAYGAGYLAANLSDLGDEVVRGLKLIVVTPLSLGVSCKGDVMVVLIPKNTPIPTKKEDTLYKAYDDQTAGLVMVYQGERLRSSENYLLGQLSLSGLPSAPTGRVEIKICYEIDDNRIPHVSAKELTTGRNKAIKTTDGGGLSKAEIAKMIKDAERYKQEDEAHIKKAMTHKALNDYVYRLRCQLKLIQDPVESNYGYGA</sequence>
<gene>
    <name evidence="4" type="ORF">Ccrd_006458</name>
</gene>
<evidence type="ECO:0000256" key="2">
    <source>
        <dbReference type="ARBA" id="ARBA00022741"/>
    </source>
</evidence>
<dbReference type="OMA" id="MEGSELC"/>
<dbReference type="AlphaFoldDB" id="A0A103XIT7"/>
<evidence type="ECO:0000256" key="1">
    <source>
        <dbReference type="ARBA" id="ARBA00007381"/>
    </source>
</evidence>
<comment type="caution">
    <text evidence="4">The sequence shown here is derived from an EMBL/GenBank/DDBJ whole genome shotgun (WGS) entry which is preliminary data.</text>
</comment>
<dbReference type="PANTHER" id="PTHR19375">
    <property type="entry name" value="HEAT SHOCK PROTEIN 70KDA"/>
    <property type="match status" value="1"/>
</dbReference>
<protein>
    <submittedName>
        <fullName evidence="4">Heat shock protein 70 family</fullName>
    </submittedName>
</protein>